<gene>
    <name evidence="1" type="ORF">MC7420_4801</name>
</gene>
<organism evidence="1 2">
    <name type="scientific">Coleofasciculus chthonoplastes PCC 7420</name>
    <dbReference type="NCBI Taxonomy" id="118168"/>
    <lineage>
        <taxon>Bacteria</taxon>
        <taxon>Bacillati</taxon>
        <taxon>Cyanobacteriota</taxon>
        <taxon>Cyanophyceae</taxon>
        <taxon>Coleofasciculales</taxon>
        <taxon>Coleofasciculaceae</taxon>
        <taxon>Coleofasciculus</taxon>
    </lineage>
</organism>
<evidence type="ECO:0000313" key="2">
    <source>
        <dbReference type="Proteomes" id="UP000003835"/>
    </source>
</evidence>
<reference evidence="1 2" key="1">
    <citation type="submission" date="2008-07" db="EMBL/GenBank/DDBJ databases">
        <authorList>
            <person name="Tandeau de Marsac N."/>
            <person name="Ferriera S."/>
            <person name="Johnson J."/>
            <person name="Kravitz S."/>
            <person name="Beeson K."/>
            <person name="Sutton G."/>
            <person name="Rogers Y.-H."/>
            <person name="Friedman R."/>
            <person name="Frazier M."/>
            <person name="Venter J.C."/>
        </authorList>
    </citation>
    <scope>NUCLEOTIDE SEQUENCE [LARGE SCALE GENOMIC DNA]</scope>
    <source>
        <strain evidence="1 2">PCC 7420</strain>
    </source>
</reference>
<dbReference type="EMBL" id="DS989846">
    <property type="protein sequence ID" value="EDX76545.1"/>
    <property type="molecule type" value="Genomic_DNA"/>
</dbReference>
<name>B4VNY6_9CYAN</name>
<accession>B4VNY6</accession>
<dbReference type="HOGENOM" id="CLU_3232190_0_0_3"/>
<evidence type="ECO:0000313" key="1">
    <source>
        <dbReference type="EMBL" id="EDX76545.1"/>
    </source>
</evidence>
<dbReference type="Proteomes" id="UP000003835">
    <property type="component" value="Unassembled WGS sequence"/>
</dbReference>
<dbReference type="AlphaFoldDB" id="B4VNY6"/>
<sequence>MISLYQDLDFSVAIYTQVVSIPFSFRRMIRVCICNILNVRSHF</sequence>
<proteinExistence type="predicted"/>
<keyword evidence="2" id="KW-1185">Reference proteome</keyword>
<dbReference type="RefSeq" id="WP_006100273.1">
    <property type="nucleotide sequence ID" value="NZ_DS989846.1"/>
</dbReference>
<protein>
    <submittedName>
        <fullName evidence="1">Uncharacterized protein</fullName>
    </submittedName>
</protein>